<sequence length="138" mass="15649">MVNTQGTITLLNKLKRKDSIANLDVWYKTIIKDCAYKKDRVSNVNGSVVSVGEEFTILIPFTGGYLSYKDWKNLEDKTGTYTLSSQDIIILGEVEEEVTAQNITQIKNDYEPNTCEVRSIEQVDQKLSVNYQFRIGGV</sequence>
<evidence type="ECO:0000313" key="1">
    <source>
        <dbReference type="EMBL" id="DAF89254.1"/>
    </source>
</evidence>
<protein>
    <submittedName>
        <fullName evidence="1">Uncharacterized protein</fullName>
    </submittedName>
</protein>
<organism evidence="1">
    <name type="scientific">Siphoviridae sp. ct6GI21</name>
    <dbReference type="NCBI Taxonomy" id="2825340"/>
    <lineage>
        <taxon>Viruses</taxon>
        <taxon>Duplodnaviria</taxon>
        <taxon>Heunggongvirae</taxon>
        <taxon>Uroviricota</taxon>
        <taxon>Caudoviricetes</taxon>
    </lineage>
</organism>
<proteinExistence type="predicted"/>
<accession>A0A8S5U4C4</accession>
<name>A0A8S5U4C4_9CAUD</name>
<reference evidence="1" key="1">
    <citation type="journal article" date="2021" name="Proc. Natl. Acad. Sci. U.S.A.">
        <title>A Catalog of Tens of Thousands of Viruses from Human Metagenomes Reveals Hidden Associations with Chronic Diseases.</title>
        <authorList>
            <person name="Tisza M.J."/>
            <person name="Buck C.B."/>
        </authorList>
    </citation>
    <scope>NUCLEOTIDE SEQUENCE</scope>
    <source>
        <strain evidence="1">Ct6GI21</strain>
    </source>
</reference>
<dbReference type="EMBL" id="BK016005">
    <property type="protein sequence ID" value="DAF89254.1"/>
    <property type="molecule type" value="Genomic_DNA"/>
</dbReference>